<comment type="caution">
    <text evidence="1">The sequence shown here is derived from an EMBL/GenBank/DDBJ whole genome shotgun (WGS) entry which is preliminary data.</text>
</comment>
<feature type="non-terminal residue" evidence="1">
    <location>
        <position position="1"/>
    </location>
</feature>
<name>A0A2J7ZKH0_9CHLO</name>
<accession>A0A2J7ZKH0</accession>
<evidence type="ECO:0000313" key="2">
    <source>
        <dbReference type="Proteomes" id="UP000236333"/>
    </source>
</evidence>
<organism evidence="1 2">
    <name type="scientific">Tetrabaena socialis</name>
    <dbReference type="NCBI Taxonomy" id="47790"/>
    <lineage>
        <taxon>Eukaryota</taxon>
        <taxon>Viridiplantae</taxon>
        <taxon>Chlorophyta</taxon>
        <taxon>core chlorophytes</taxon>
        <taxon>Chlorophyceae</taxon>
        <taxon>CS clade</taxon>
        <taxon>Chlamydomonadales</taxon>
        <taxon>Tetrabaenaceae</taxon>
        <taxon>Tetrabaena</taxon>
    </lineage>
</organism>
<evidence type="ECO:0000313" key="1">
    <source>
        <dbReference type="EMBL" id="PNH00766.1"/>
    </source>
</evidence>
<reference evidence="1 2" key="1">
    <citation type="journal article" date="2017" name="Mol. Biol. Evol.">
        <title>The 4-celled Tetrabaena socialis nuclear genome reveals the essential components for genetic control of cell number at the origin of multicellularity in the volvocine lineage.</title>
        <authorList>
            <person name="Featherston J."/>
            <person name="Arakaki Y."/>
            <person name="Hanschen E.R."/>
            <person name="Ferris P.J."/>
            <person name="Michod R.E."/>
            <person name="Olson B.J.S.C."/>
            <person name="Nozaki H."/>
            <person name="Durand P.M."/>
        </authorList>
    </citation>
    <scope>NUCLEOTIDE SEQUENCE [LARGE SCALE GENOMIC DNA]</scope>
    <source>
        <strain evidence="1 2">NIES-571</strain>
    </source>
</reference>
<protein>
    <submittedName>
        <fullName evidence="1">Uncharacterized protein</fullName>
    </submittedName>
</protein>
<dbReference type="Proteomes" id="UP000236333">
    <property type="component" value="Unassembled WGS sequence"/>
</dbReference>
<sequence>CGVIAALPDPATMRDAVAAVLDPAAEHGANGNGSRSSTEGAGGAFPAEVVYDAVLGCVLQAGGVLDEAQHCHSRHPYARVVDLLLHGGANPTAAARAASSPVVAGAVSGGGGGAGDVPRTPRILALAASPVSKATQPVLDKAMASLLLRLSARLHMLDEASRPDMAAVLGRSRERELRVAVRAEELQLVEGLQGFALEIATDIGGRRACNLTRAWRSYGRLGGRGRSLRQQQHKHPLRQRIPRSWLLDCPSHVAPAVDCNYMRVHANAVLRHSACIGATPAPPLAPPPHPATRPPRPTSTLTAADDLMSGRGLRAYDAQTMVEVLHLRIGLLKALANYRPVSSVGQVSSGTTALTQWVAGARAFASGLPRLELTCRLVHIVGKAAEMAEVVGYEGVLPYLALKAAALCREELRAEGQGAEGQATGGRCTDISRRVSSWLTRLMGLDPEAPGPLAGLLHGGGAAMRRCFASGNLGEYGFPKFAALVECLQAVSCLAGLNCAPA</sequence>
<gene>
    <name evidence="1" type="ORF">TSOC_013396</name>
</gene>
<dbReference type="AlphaFoldDB" id="A0A2J7ZKH0"/>
<dbReference type="EMBL" id="PGGS01001182">
    <property type="protein sequence ID" value="PNH00766.1"/>
    <property type="molecule type" value="Genomic_DNA"/>
</dbReference>
<keyword evidence="2" id="KW-1185">Reference proteome</keyword>
<proteinExistence type="predicted"/>